<dbReference type="InterPro" id="IPR049030">
    <property type="entry name" value="AI2M-like_HNH"/>
</dbReference>
<feature type="domain" description="AI2M/AI1M-like HNH endonuclease" evidence="1">
    <location>
        <begin position="18"/>
        <end position="68"/>
    </location>
</feature>
<dbReference type="GO" id="GO:0008270">
    <property type="term" value="F:zinc ion binding"/>
    <property type="evidence" value="ECO:0007669"/>
    <property type="project" value="UniProtKB-KW"/>
</dbReference>
<keyword evidence="3" id="KW-1185">Reference proteome</keyword>
<evidence type="ECO:0000313" key="2">
    <source>
        <dbReference type="EMBL" id="TLQ48634.1"/>
    </source>
</evidence>
<proteinExistence type="predicted"/>
<name>A0A5R9EM34_9ACTN</name>
<reference evidence="2 3" key="1">
    <citation type="submission" date="2019-05" db="EMBL/GenBank/DDBJ databases">
        <title>Streptomyces marianii sp. nov., a novel marine actinomycete from southern coast of India.</title>
        <authorList>
            <person name="Iniyan A.M."/>
            <person name="Wink J."/>
            <person name="Ramprasad E."/>
            <person name="Ramana C.V."/>
            <person name="Bunk B."/>
            <person name="Sproer C."/>
            <person name="Joseph F.-J.R.S."/>
            <person name="Vincent S.G.P."/>
        </authorList>
    </citation>
    <scope>NUCLEOTIDE SEQUENCE [LARGE SCALE GENOMIC DNA]</scope>
    <source>
        <strain evidence="2 3">ICN19</strain>
    </source>
</reference>
<dbReference type="Proteomes" id="UP000305921">
    <property type="component" value="Unassembled WGS sequence"/>
</dbReference>
<sequence>MASMKRNELIHRLLAECCEICETRTNLEVHHVRKLADLNRPGRRERPVWVHLMAMRRRKTLVICRHCHEDIHAGRPTAPLRK</sequence>
<evidence type="ECO:0000313" key="3">
    <source>
        <dbReference type="Proteomes" id="UP000305921"/>
    </source>
</evidence>
<comment type="caution">
    <text evidence="2">The sequence shown here is derived from an EMBL/GenBank/DDBJ whole genome shotgun (WGS) entry which is preliminary data.</text>
</comment>
<dbReference type="AlphaFoldDB" id="A0A5R9EM34"/>
<dbReference type="EMBL" id="VAWE01000001">
    <property type="protein sequence ID" value="TLQ48634.1"/>
    <property type="molecule type" value="Genomic_DNA"/>
</dbReference>
<dbReference type="Pfam" id="PF21368">
    <property type="entry name" value="AI2M-like_HNH"/>
    <property type="match status" value="1"/>
</dbReference>
<keyword evidence="2" id="KW-0695">RNA-directed DNA polymerase</keyword>
<keyword evidence="2" id="KW-0808">Transferase</keyword>
<keyword evidence="2" id="KW-0548">Nucleotidyltransferase</keyword>
<gene>
    <name evidence="2" type="ORF">FEF34_33640</name>
</gene>
<dbReference type="OrthoDB" id="1550386at2"/>
<protein>
    <submittedName>
        <fullName evidence="2">RNA-directed DNA polymerase</fullName>
    </submittedName>
</protein>
<organism evidence="2 3">
    <name type="scientific">Streptomyces marianii</name>
    <dbReference type="NCBI Taxonomy" id="1817406"/>
    <lineage>
        <taxon>Bacteria</taxon>
        <taxon>Bacillati</taxon>
        <taxon>Actinomycetota</taxon>
        <taxon>Actinomycetes</taxon>
        <taxon>Kitasatosporales</taxon>
        <taxon>Streptomycetaceae</taxon>
        <taxon>Streptomyces</taxon>
    </lineage>
</organism>
<dbReference type="GO" id="GO:0003677">
    <property type="term" value="F:DNA binding"/>
    <property type="evidence" value="ECO:0007669"/>
    <property type="project" value="InterPro"/>
</dbReference>
<accession>A0A5R9EM34</accession>
<dbReference type="GO" id="GO:0003964">
    <property type="term" value="F:RNA-directed DNA polymerase activity"/>
    <property type="evidence" value="ECO:0007669"/>
    <property type="project" value="UniProtKB-KW"/>
</dbReference>
<evidence type="ECO:0000259" key="1">
    <source>
        <dbReference type="Pfam" id="PF21368"/>
    </source>
</evidence>